<proteinExistence type="predicted"/>
<sequence>MADNRTVLGKLIELDSLRGLMALWVYLTHFMFLLGVGKSGIAGLISNGSMAVSVFMILSGFAIATSLLATPQTYGQYMARRFFRIYPIYLVGLLLGLVTSWTYPDLLQSLGWAAASDITRIAARTEGESQAFLPHLLGHLTLMHGAIPDNLLYGSGLSFNGPAWSLSLEMQFYIAAPLLLMLLKEPARRPLAFGGVVFLAFVGKQLFTPYFPQVPSFLPIALIYFLLGMLTALYLPKLAERPQISLALGAVLILLAARSGHILFALPLAVWVGTILICSLQGWPMLVRLRKLMAWRPFVAMGESSYGFYILHLPVMIGWGAVLEDQGWGSSRALFALGLLPTLPITLIAAHYSYRYFEAPINAWAKRRFRGAMLPPALTPVSGRALEGA</sequence>
<dbReference type="PANTHER" id="PTHR23028:SF53">
    <property type="entry name" value="ACYL_TRANSF_3 DOMAIN-CONTAINING PROTEIN"/>
    <property type="match status" value="1"/>
</dbReference>
<feature type="transmembrane region" description="Helical" evidence="1">
    <location>
        <begin position="306"/>
        <end position="322"/>
    </location>
</feature>
<dbReference type="Proteomes" id="UP000575068">
    <property type="component" value="Unassembled WGS sequence"/>
</dbReference>
<keyword evidence="4" id="KW-1185">Reference proteome</keyword>
<dbReference type="GO" id="GO:0000271">
    <property type="term" value="P:polysaccharide biosynthetic process"/>
    <property type="evidence" value="ECO:0007669"/>
    <property type="project" value="TreeGrafter"/>
</dbReference>
<dbReference type="Pfam" id="PF01757">
    <property type="entry name" value="Acyl_transf_3"/>
    <property type="match status" value="1"/>
</dbReference>
<keyword evidence="1" id="KW-1133">Transmembrane helix</keyword>
<feature type="transmembrane region" description="Helical" evidence="1">
    <location>
        <begin position="163"/>
        <end position="183"/>
    </location>
</feature>
<dbReference type="RefSeq" id="WP_184474369.1">
    <property type="nucleotide sequence ID" value="NZ_JACHOV010000002.1"/>
</dbReference>
<feature type="transmembrane region" description="Helical" evidence="1">
    <location>
        <begin position="51"/>
        <end position="70"/>
    </location>
</feature>
<dbReference type="AlphaFoldDB" id="A0A840HSJ5"/>
<evidence type="ECO:0000256" key="1">
    <source>
        <dbReference type="SAM" id="Phobius"/>
    </source>
</evidence>
<gene>
    <name evidence="3" type="ORF">HNQ99_000838</name>
</gene>
<evidence type="ECO:0000259" key="2">
    <source>
        <dbReference type="Pfam" id="PF01757"/>
    </source>
</evidence>
<keyword evidence="1" id="KW-0472">Membrane</keyword>
<feature type="transmembrane region" description="Helical" evidence="1">
    <location>
        <begin position="21"/>
        <end position="45"/>
    </location>
</feature>
<dbReference type="EMBL" id="JACHOV010000002">
    <property type="protein sequence ID" value="MBB4640550.1"/>
    <property type="molecule type" value="Genomic_DNA"/>
</dbReference>
<organism evidence="3 4">
    <name type="scientific">Rhizorhapis suberifaciens</name>
    <name type="common">corky root of lettuce</name>
    <dbReference type="NCBI Taxonomy" id="13656"/>
    <lineage>
        <taxon>Bacteria</taxon>
        <taxon>Pseudomonadati</taxon>
        <taxon>Pseudomonadota</taxon>
        <taxon>Alphaproteobacteria</taxon>
        <taxon>Sphingomonadales</taxon>
        <taxon>Sphingomonadaceae</taxon>
        <taxon>Rhizorhapis</taxon>
    </lineage>
</organism>
<protein>
    <submittedName>
        <fullName evidence="3">Peptidoglycan/LPS O-acetylase OafA/YrhL</fullName>
    </submittedName>
</protein>
<feature type="transmembrane region" description="Helical" evidence="1">
    <location>
        <begin position="217"/>
        <end position="235"/>
    </location>
</feature>
<reference evidence="3 4" key="1">
    <citation type="submission" date="2020-08" db="EMBL/GenBank/DDBJ databases">
        <title>Genomic Encyclopedia of Type Strains, Phase IV (KMG-IV): sequencing the most valuable type-strain genomes for metagenomic binning, comparative biology and taxonomic classification.</title>
        <authorList>
            <person name="Goeker M."/>
        </authorList>
    </citation>
    <scope>NUCLEOTIDE SEQUENCE [LARGE SCALE GENOMIC DNA]</scope>
    <source>
        <strain evidence="3 4">DSM 7465</strain>
    </source>
</reference>
<feature type="transmembrane region" description="Helical" evidence="1">
    <location>
        <begin position="82"/>
        <end position="103"/>
    </location>
</feature>
<dbReference type="InterPro" id="IPR002656">
    <property type="entry name" value="Acyl_transf_3_dom"/>
</dbReference>
<dbReference type="GO" id="GO:0016020">
    <property type="term" value="C:membrane"/>
    <property type="evidence" value="ECO:0007669"/>
    <property type="project" value="TreeGrafter"/>
</dbReference>
<comment type="caution">
    <text evidence="3">The sequence shown here is derived from an EMBL/GenBank/DDBJ whole genome shotgun (WGS) entry which is preliminary data.</text>
</comment>
<dbReference type="InterPro" id="IPR050879">
    <property type="entry name" value="Acyltransferase_3"/>
</dbReference>
<evidence type="ECO:0000313" key="3">
    <source>
        <dbReference type="EMBL" id="MBB4640550.1"/>
    </source>
</evidence>
<feature type="transmembrane region" description="Helical" evidence="1">
    <location>
        <begin position="190"/>
        <end position="211"/>
    </location>
</feature>
<accession>A0A840HSJ5</accession>
<feature type="transmembrane region" description="Helical" evidence="1">
    <location>
        <begin position="244"/>
        <end position="262"/>
    </location>
</feature>
<keyword evidence="1" id="KW-0812">Transmembrane</keyword>
<dbReference type="PANTHER" id="PTHR23028">
    <property type="entry name" value="ACETYLTRANSFERASE"/>
    <property type="match status" value="1"/>
</dbReference>
<feature type="domain" description="Acyltransferase 3" evidence="2">
    <location>
        <begin position="12"/>
        <end position="350"/>
    </location>
</feature>
<dbReference type="GO" id="GO:0016747">
    <property type="term" value="F:acyltransferase activity, transferring groups other than amino-acyl groups"/>
    <property type="evidence" value="ECO:0007669"/>
    <property type="project" value="InterPro"/>
</dbReference>
<name>A0A840HSJ5_9SPHN</name>
<feature type="transmembrane region" description="Helical" evidence="1">
    <location>
        <begin position="334"/>
        <end position="354"/>
    </location>
</feature>
<evidence type="ECO:0000313" key="4">
    <source>
        <dbReference type="Proteomes" id="UP000575068"/>
    </source>
</evidence>
<feature type="transmembrane region" description="Helical" evidence="1">
    <location>
        <begin position="268"/>
        <end position="286"/>
    </location>
</feature>